<evidence type="ECO:0000256" key="3">
    <source>
        <dbReference type="ARBA" id="ARBA00012744"/>
    </source>
</evidence>
<evidence type="ECO:0000256" key="7">
    <source>
        <dbReference type="PROSITE-ProRule" id="PRU10055"/>
    </source>
</evidence>
<protein>
    <recommendedName>
        <fullName evidence="3">beta-glucosidase</fullName>
        <ecNumber evidence="3">3.2.1.21</ecNumber>
    </recommendedName>
</protein>
<evidence type="ECO:0000256" key="6">
    <source>
        <dbReference type="ARBA" id="ARBA00023295"/>
    </source>
</evidence>
<evidence type="ECO:0000256" key="8">
    <source>
        <dbReference type="RuleBase" id="RU003690"/>
    </source>
</evidence>
<dbReference type="InterPro" id="IPR018120">
    <property type="entry name" value="Glyco_hydro_1_AS"/>
</dbReference>
<proteinExistence type="inferred from homology"/>
<dbReference type="PROSITE" id="PS00572">
    <property type="entry name" value="GLYCOSYL_HYDROL_F1_1"/>
    <property type="match status" value="1"/>
</dbReference>
<keyword evidence="6 9" id="KW-0326">Glycosidase</keyword>
<dbReference type="GO" id="GO:0008422">
    <property type="term" value="F:beta-glucosidase activity"/>
    <property type="evidence" value="ECO:0007669"/>
    <property type="project" value="TreeGrafter"/>
</dbReference>
<sequence>MGTRNTRVVTSALPVFWGVKNIGVVGESEVEKIGKGCAISDHRNVLDSRVCFDDKFSFGVATASYQIEGAWNVSGKGESIWDRYTHAHPDMVVDRSNADVADGSYYRVKEDVALMVKLGVGFYRFSIAWSRILPIGLSNYVNEDGIRYYKELLAELRRNHITPVATMYHFDLPQNLQELGGWTNPIMADYFVDYARVLLDTFGDEIKIWLTFNEPYTFCEDGYGGLEAPGANSSGFEDYLCGHNVLRAHGMVYRMFDKEYRKKIGGHMGITLDFSWLEPATTSVEDQQAAETARQFYFGWFAHPIFSKYGDYPPVMRSMIDANSKRQGFYHSRLPYFTSKEVEMIRGSYDFLGLNHYTTYLVKHGSRRISLQPSFIDDMNVIKFQRDEWPKTNSSWLKVVPWGFRKALNWVRVNYRNPKTLITENGVAFERGLHDTKRVNYIDSYLRSLHAAIHQDGCYVIGYAYWSLLDNFEWTRGFSERFGLHEVDYQSPNLTRTPRLSAKYFTSVAKTGCLPNSYADYTYNI</sequence>
<accession>A0A2H1WB70</accession>
<dbReference type="PANTHER" id="PTHR10353">
    <property type="entry name" value="GLYCOSYL HYDROLASE"/>
    <property type="match status" value="1"/>
</dbReference>
<dbReference type="InterPro" id="IPR017853">
    <property type="entry name" value="GH"/>
</dbReference>
<evidence type="ECO:0000256" key="1">
    <source>
        <dbReference type="ARBA" id="ARBA00010838"/>
    </source>
</evidence>
<dbReference type="EC" id="3.2.1.21" evidence="3"/>
<dbReference type="Pfam" id="PF00232">
    <property type="entry name" value="Glyco_hydro_1"/>
    <property type="match status" value="1"/>
</dbReference>
<dbReference type="GO" id="GO:0005975">
    <property type="term" value="P:carbohydrate metabolic process"/>
    <property type="evidence" value="ECO:0007669"/>
    <property type="project" value="InterPro"/>
</dbReference>
<evidence type="ECO:0000256" key="2">
    <source>
        <dbReference type="ARBA" id="ARBA00011738"/>
    </source>
</evidence>
<evidence type="ECO:0000256" key="9">
    <source>
        <dbReference type="RuleBase" id="RU004468"/>
    </source>
</evidence>
<keyword evidence="5" id="KW-0325">Glycoprotein</keyword>
<evidence type="ECO:0000256" key="5">
    <source>
        <dbReference type="ARBA" id="ARBA00023180"/>
    </source>
</evidence>
<comment type="subunit">
    <text evidence="2">Homodimer.</text>
</comment>
<dbReference type="InterPro" id="IPR033132">
    <property type="entry name" value="GH_1_N_CS"/>
</dbReference>
<comment type="similarity">
    <text evidence="1 8">Belongs to the glycosyl hydrolase 1 family.</text>
</comment>
<name>A0A2H1WB70_SPOFR</name>
<dbReference type="FunFam" id="3.20.20.80:FF:000013">
    <property type="entry name" value="lactase-phlorizin hydrolase"/>
    <property type="match status" value="1"/>
</dbReference>
<dbReference type="PROSITE" id="PS00653">
    <property type="entry name" value="GLYCOSYL_HYDROL_F1_2"/>
    <property type="match status" value="1"/>
</dbReference>
<reference evidence="10" key="1">
    <citation type="submission" date="2016-07" db="EMBL/GenBank/DDBJ databases">
        <authorList>
            <person name="Bretaudeau A."/>
        </authorList>
    </citation>
    <scope>NUCLEOTIDE SEQUENCE</scope>
    <source>
        <strain evidence="10">Rice</strain>
        <tissue evidence="10">Whole body</tissue>
    </source>
</reference>
<dbReference type="Gene3D" id="3.20.20.80">
    <property type="entry name" value="Glycosidases"/>
    <property type="match status" value="1"/>
</dbReference>
<dbReference type="PANTHER" id="PTHR10353:SF36">
    <property type="entry name" value="LP05116P"/>
    <property type="match status" value="1"/>
</dbReference>
<dbReference type="InterPro" id="IPR001360">
    <property type="entry name" value="Glyco_hydro_1"/>
</dbReference>
<dbReference type="EMBL" id="ODYU01007492">
    <property type="protein sequence ID" value="SOQ50308.1"/>
    <property type="molecule type" value="Genomic_DNA"/>
</dbReference>
<evidence type="ECO:0000256" key="4">
    <source>
        <dbReference type="ARBA" id="ARBA00022801"/>
    </source>
</evidence>
<dbReference type="AlphaFoldDB" id="A0A2H1WB70"/>
<evidence type="ECO:0000313" key="10">
    <source>
        <dbReference type="EMBL" id="SOQ50308.1"/>
    </source>
</evidence>
<dbReference type="SUPFAM" id="SSF51445">
    <property type="entry name" value="(Trans)glycosidases"/>
    <property type="match status" value="1"/>
</dbReference>
<keyword evidence="4 9" id="KW-0378">Hydrolase</keyword>
<gene>
    <name evidence="10" type="ORF">SFRICE_026911</name>
</gene>
<feature type="active site" description="Nucleophile" evidence="7">
    <location>
        <position position="424"/>
    </location>
</feature>
<dbReference type="PRINTS" id="PR00131">
    <property type="entry name" value="GLHYDRLASE1"/>
</dbReference>
<organism evidence="10">
    <name type="scientific">Spodoptera frugiperda</name>
    <name type="common">Fall armyworm</name>
    <dbReference type="NCBI Taxonomy" id="7108"/>
    <lineage>
        <taxon>Eukaryota</taxon>
        <taxon>Metazoa</taxon>
        <taxon>Ecdysozoa</taxon>
        <taxon>Arthropoda</taxon>
        <taxon>Hexapoda</taxon>
        <taxon>Insecta</taxon>
        <taxon>Pterygota</taxon>
        <taxon>Neoptera</taxon>
        <taxon>Endopterygota</taxon>
        <taxon>Lepidoptera</taxon>
        <taxon>Glossata</taxon>
        <taxon>Ditrysia</taxon>
        <taxon>Noctuoidea</taxon>
        <taxon>Noctuidae</taxon>
        <taxon>Amphipyrinae</taxon>
        <taxon>Spodoptera</taxon>
    </lineage>
</organism>